<reference evidence="5" key="1">
    <citation type="submission" date="2010-07" db="EMBL/GenBank/DDBJ databases">
        <title>The genome sequence of Gaeumannomyces graminis var. tritici strain R3-111a-1.</title>
        <authorList>
            <consortium name="The Broad Institute Genome Sequencing Platform"/>
            <person name="Ma L.-J."/>
            <person name="Dead R."/>
            <person name="Young S."/>
            <person name="Zeng Q."/>
            <person name="Koehrsen M."/>
            <person name="Alvarado L."/>
            <person name="Berlin A."/>
            <person name="Chapman S.B."/>
            <person name="Chen Z."/>
            <person name="Freedman E."/>
            <person name="Gellesch M."/>
            <person name="Goldberg J."/>
            <person name="Griggs A."/>
            <person name="Gujja S."/>
            <person name="Heilman E.R."/>
            <person name="Heiman D."/>
            <person name="Hepburn T."/>
            <person name="Howarth C."/>
            <person name="Jen D."/>
            <person name="Larson L."/>
            <person name="Mehta T."/>
            <person name="Neiman D."/>
            <person name="Pearson M."/>
            <person name="Roberts A."/>
            <person name="Saif S."/>
            <person name="Shea T."/>
            <person name="Shenoy N."/>
            <person name="Sisk P."/>
            <person name="Stolte C."/>
            <person name="Sykes S."/>
            <person name="Walk T."/>
            <person name="White J."/>
            <person name="Yandava C."/>
            <person name="Haas B."/>
            <person name="Nusbaum C."/>
            <person name="Birren B."/>
        </authorList>
    </citation>
    <scope>NUCLEOTIDE SEQUENCE [LARGE SCALE GENOMIC DNA]</scope>
    <source>
        <strain evidence="5">R3-111a-1</strain>
    </source>
</reference>
<reference evidence="3" key="3">
    <citation type="submission" date="2010-09" db="EMBL/GenBank/DDBJ databases">
        <title>Annotation of Gaeumannomyces graminis var. tritici R3-111a-1.</title>
        <authorList>
            <consortium name="The Broad Institute Genome Sequencing Platform"/>
            <person name="Ma L.-J."/>
            <person name="Dead R."/>
            <person name="Young S.K."/>
            <person name="Zeng Q."/>
            <person name="Gargeya S."/>
            <person name="Fitzgerald M."/>
            <person name="Haas B."/>
            <person name="Abouelleil A."/>
            <person name="Alvarado L."/>
            <person name="Arachchi H.M."/>
            <person name="Berlin A."/>
            <person name="Brown A."/>
            <person name="Chapman S.B."/>
            <person name="Chen Z."/>
            <person name="Dunbar C."/>
            <person name="Freedman E."/>
            <person name="Gearin G."/>
            <person name="Gellesch M."/>
            <person name="Goldberg J."/>
            <person name="Griggs A."/>
            <person name="Gujja S."/>
            <person name="Heiman D."/>
            <person name="Howarth C."/>
            <person name="Larson L."/>
            <person name="Lui A."/>
            <person name="MacDonald P.J.P."/>
            <person name="Mehta T."/>
            <person name="Montmayeur A."/>
            <person name="Murphy C."/>
            <person name="Neiman D."/>
            <person name="Pearson M."/>
            <person name="Priest M."/>
            <person name="Roberts A."/>
            <person name="Saif S."/>
            <person name="Shea T."/>
            <person name="Shenoy N."/>
            <person name="Sisk P."/>
            <person name="Stolte C."/>
            <person name="Sykes S."/>
            <person name="Yandava C."/>
            <person name="Wortman J."/>
            <person name="Nusbaum C."/>
            <person name="Birren B."/>
        </authorList>
    </citation>
    <scope>NUCLEOTIDE SEQUENCE</scope>
    <source>
        <strain evidence="3">R3-111a-1</strain>
    </source>
</reference>
<dbReference type="EnsemblFungi" id="EJT69086">
    <property type="protein sequence ID" value="EJT69086"/>
    <property type="gene ID" value="GGTG_13354"/>
</dbReference>
<feature type="compositionally biased region" description="Basic and acidic residues" evidence="1">
    <location>
        <begin position="23"/>
        <end position="35"/>
    </location>
</feature>
<reference evidence="4" key="4">
    <citation type="journal article" date="2015" name="G3 (Bethesda)">
        <title>Genome sequences of three phytopathogenic species of the Magnaporthaceae family of fungi.</title>
        <authorList>
            <person name="Okagaki L.H."/>
            <person name="Nunes C.C."/>
            <person name="Sailsbery J."/>
            <person name="Clay B."/>
            <person name="Brown D."/>
            <person name="John T."/>
            <person name="Oh Y."/>
            <person name="Young N."/>
            <person name="Fitzgerald M."/>
            <person name="Haas B.J."/>
            <person name="Zeng Q."/>
            <person name="Young S."/>
            <person name="Adiconis X."/>
            <person name="Fan L."/>
            <person name="Levin J.Z."/>
            <person name="Mitchell T.K."/>
            <person name="Okubara P.A."/>
            <person name="Farman M.L."/>
            <person name="Kohn L.M."/>
            <person name="Birren B."/>
            <person name="Ma L.-J."/>
            <person name="Dean R.A."/>
        </authorList>
    </citation>
    <scope>NUCLEOTIDE SEQUENCE</scope>
    <source>
        <strain evidence="4">R3-111a-1</strain>
    </source>
</reference>
<reference evidence="3" key="2">
    <citation type="submission" date="2010-07" db="EMBL/GenBank/DDBJ databases">
        <authorList>
            <consortium name="The Broad Institute Genome Sequencing Platform"/>
            <consortium name="Broad Institute Genome Sequencing Center for Infectious Disease"/>
            <person name="Ma L.-J."/>
            <person name="Dead R."/>
            <person name="Young S."/>
            <person name="Zeng Q."/>
            <person name="Koehrsen M."/>
            <person name="Alvarado L."/>
            <person name="Berlin A."/>
            <person name="Chapman S.B."/>
            <person name="Chen Z."/>
            <person name="Freedman E."/>
            <person name="Gellesch M."/>
            <person name="Goldberg J."/>
            <person name="Griggs A."/>
            <person name="Gujja S."/>
            <person name="Heilman E.R."/>
            <person name="Heiman D."/>
            <person name="Hepburn T."/>
            <person name="Howarth C."/>
            <person name="Jen D."/>
            <person name="Larson L."/>
            <person name="Mehta T."/>
            <person name="Neiman D."/>
            <person name="Pearson M."/>
            <person name="Roberts A."/>
            <person name="Saif S."/>
            <person name="Shea T."/>
            <person name="Shenoy N."/>
            <person name="Sisk P."/>
            <person name="Stolte C."/>
            <person name="Sykes S."/>
            <person name="Walk T."/>
            <person name="White J."/>
            <person name="Yandava C."/>
            <person name="Haas B."/>
            <person name="Nusbaum C."/>
            <person name="Birren B."/>
        </authorList>
    </citation>
    <scope>NUCLEOTIDE SEQUENCE</scope>
    <source>
        <strain evidence="3">R3-111a-1</strain>
    </source>
</reference>
<sequence length="283" mass="31520">MSQHQNVYAPAPWAPRQANPDEDWTKISDLAERRRIQNRIAQRNYRKKLKRRLEDLERRACTSDGNSSGNGKPTSSNGSSANASNGGSSSSSGSKKQQQQQQQRQQQQQQQQHQQQTQAAAPLTPPELFPAHAYPPPEDMMMAPCGTSPPHAQALAYAEYLVSTTMPVTFPDMAHFDDSIVGDLDHSEVAPYTNCRYMPGMDVSNPAPYDHSNSHMNSSWHQSHFYPVLHPPPYLFLPHLQTSFASSQSPTPPPLGGFSNVQKTSRKLQQILGLEQHLPTNVN</sequence>
<evidence type="ECO:0000313" key="4">
    <source>
        <dbReference type="EnsemblFungi" id="EJT69086"/>
    </source>
</evidence>
<evidence type="ECO:0000313" key="5">
    <source>
        <dbReference type="Proteomes" id="UP000006039"/>
    </source>
</evidence>
<dbReference type="GO" id="GO:0003700">
    <property type="term" value="F:DNA-binding transcription factor activity"/>
    <property type="evidence" value="ECO:0007669"/>
    <property type="project" value="InterPro"/>
</dbReference>
<feature type="compositionally biased region" description="Basic and acidic residues" evidence="1">
    <location>
        <begin position="52"/>
        <end position="61"/>
    </location>
</feature>
<name>J3PIM5_GAET3</name>
<evidence type="ECO:0000256" key="1">
    <source>
        <dbReference type="SAM" id="MobiDB-lite"/>
    </source>
</evidence>
<dbReference type="InterPro" id="IPR004827">
    <property type="entry name" value="bZIP"/>
</dbReference>
<organism evidence="3">
    <name type="scientific">Gaeumannomyces tritici (strain R3-111a-1)</name>
    <name type="common">Wheat and barley take-all root rot fungus</name>
    <name type="synonym">Gaeumannomyces graminis var. tritici</name>
    <dbReference type="NCBI Taxonomy" id="644352"/>
    <lineage>
        <taxon>Eukaryota</taxon>
        <taxon>Fungi</taxon>
        <taxon>Dikarya</taxon>
        <taxon>Ascomycota</taxon>
        <taxon>Pezizomycotina</taxon>
        <taxon>Sordariomycetes</taxon>
        <taxon>Sordariomycetidae</taxon>
        <taxon>Magnaporthales</taxon>
        <taxon>Magnaporthaceae</taxon>
        <taxon>Gaeumannomyces</taxon>
    </lineage>
</organism>
<dbReference type="VEuPathDB" id="FungiDB:GGTG_13354"/>
<feature type="compositionally biased region" description="Pro residues" evidence="1">
    <location>
        <begin position="123"/>
        <end position="137"/>
    </location>
</feature>
<dbReference type="PROSITE" id="PS00036">
    <property type="entry name" value="BZIP_BASIC"/>
    <property type="match status" value="1"/>
</dbReference>
<accession>J3PIM5</accession>
<feature type="region of interest" description="Disordered" evidence="1">
    <location>
        <begin position="1"/>
        <end position="137"/>
    </location>
</feature>
<feature type="compositionally biased region" description="Polar residues" evidence="1">
    <location>
        <begin position="63"/>
        <end position="74"/>
    </location>
</feature>
<dbReference type="CDD" id="cd14688">
    <property type="entry name" value="bZIP_YAP"/>
    <property type="match status" value="1"/>
</dbReference>
<dbReference type="OrthoDB" id="194358at2759"/>
<dbReference type="PANTHER" id="PTHR39607:SF1">
    <property type="entry name" value="B-ZIP TRANSCRIPTION FACTOR (EUROFUNG)"/>
    <property type="match status" value="1"/>
</dbReference>
<dbReference type="AlphaFoldDB" id="J3PIM5"/>
<dbReference type="HOGENOM" id="CLU_059772_1_0_1"/>
<dbReference type="RefSeq" id="XP_009229524.1">
    <property type="nucleotide sequence ID" value="XM_009231260.1"/>
</dbReference>
<dbReference type="GeneID" id="20353812"/>
<gene>
    <name evidence="4" type="primary">20353812</name>
    <name evidence="3" type="ORF">GGTG_13354</name>
</gene>
<dbReference type="InterPro" id="IPR046347">
    <property type="entry name" value="bZIP_sf"/>
</dbReference>
<reference evidence="4" key="5">
    <citation type="submission" date="2018-04" db="UniProtKB">
        <authorList>
            <consortium name="EnsemblFungi"/>
        </authorList>
    </citation>
    <scope>IDENTIFICATION</scope>
    <source>
        <strain evidence="4">R3-111a-1</strain>
    </source>
</reference>
<dbReference type="STRING" id="644352.J3PIM5"/>
<dbReference type="Proteomes" id="UP000006039">
    <property type="component" value="Unassembled WGS sequence"/>
</dbReference>
<protein>
    <recommendedName>
        <fullName evidence="2">BZIP domain-containing protein</fullName>
    </recommendedName>
</protein>
<evidence type="ECO:0000259" key="2">
    <source>
        <dbReference type="PROSITE" id="PS00036"/>
    </source>
</evidence>
<feature type="compositionally biased region" description="Low complexity" evidence="1">
    <location>
        <begin position="75"/>
        <end position="121"/>
    </location>
</feature>
<dbReference type="eggNOG" id="ENOG502SQYS">
    <property type="taxonomic scope" value="Eukaryota"/>
</dbReference>
<evidence type="ECO:0000313" key="3">
    <source>
        <dbReference type="EMBL" id="EJT69086.1"/>
    </source>
</evidence>
<dbReference type="EMBL" id="GL385406">
    <property type="protein sequence ID" value="EJT69086.1"/>
    <property type="molecule type" value="Genomic_DNA"/>
</dbReference>
<keyword evidence="5" id="KW-1185">Reference proteome</keyword>
<dbReference type="PANTHER" id="PTHR39607">
    <property type="entry name" value="XANTHOCILLIN BIOSYNTHESIS CLUSTER TRANSCRIPTION FACTOR XANC-RELATED"/>
    <property type="match status" value="1"/>
</dbReference>
<dbReference type="SUPFAM" id="SSF57959">
    <property type="entry name" value="Leucine zipper domain"/>
    <property type="match status" value="1"/>
</dbReference>
<feature type="domain" description="BZIP" evidence="2">
    <location>
        <begin position="33"/>
        <end position="48"/>
    </location>
</feature>
<dbReference type="InterPro" id="IPR052635">
    <property type="entry name" value="Sec_Metab_Biosynth_Reg"/>
</dbReference>
<proteinExistence type="predicted"/>